<dbReference type="EC" id="2.7.11.1" evidence="7"/>
<dbReference type="Gene3D" id="1.10.510.10">
    <property type="entry name" value="Transferase(Phosphotransferase) domain 1"/>
    <property type="match status" value="1"/>
</dbReference>
<keyword evidence="2 5" id="KW-0547">Nucleotide-binding</keyword>
<dbReference type="Gene3D" id="3.30.200.20">
    <property type="entry name" value="Phosphorylase Kinase, domain 1"/>
    <property type="match status" value="1"/>
</dbReference>
<accession>A0ABW7FT28</accession>
<evidence type="ECO:0000256" key="4">
    <source>
        <dbReference type="ARBA" id="ARBA00022840"/>
    </source>
</evidence>
<dbReference type="SUPFAM" id="SSF56112">
    <property type="entry name" value="Protein kinase-like (PK-like)"/>
    <property type="match status" value="1"/>
</dbReference>
<sequence length="303" mass="32870">MTGGAWFSRWLGRSSPTAPGGVASRYQLQEEIGRGGMAVVYRAIDTQTGRPVAVKRLALSRAFAAADVPQICQRFAQEAAVAQRLDHPDILRVVDAGRSQDDQDAWMVMELASGHDLGAFVRAPHLLPVVEVVQIAARLARALAYAHRCGVVHRDVKPSNVMWDHASAQLRLMDFGVARLHNSSHTGTGMVLGSPTYMAPEVLTGLPADGRSDIYALSVLLFELLTGALPHHSDNFADLIQQVAHESAPDVRRYCPGLSEGLALVVALGLHKHPKLRYQDADTMAQDLELVLRLGVGRRGNVD</sequence>
<dbReference type="PROSITE" id="PS00107">
    <property type="entry name" value="PROTEIN_KINASE_ATP"/>
    <property type="match status" value="1"/>
</dbReference>
<evidence type="ECO:0000256" key="1">
    <source>
        <dbReference type="ARBA" id="ARBA00022679"/>
    </source>
</evidence>
<keyword evidence="3 7" id="KW-0418">Kinase</keyword>
<dbReference type="PANTHER" id="PTHR43289">
    <property type="entry name" value="MITOGEN-ACTIVATED PROTEIN KINASE KINASE KINASE 20-RELATED"/>
    <property type="match status" value="1"/>
</dbReference>
<organism evidence="7 8">
    <name type="scientific">Roseateles rivi</name>
    <dbReference type="NCBI Taxonomy" id="3299028"/>
    <lineage>
        <taxon>Bacteria</taxon>
        <taxon>Pseudomonadati</taxon>
        <taxon>Pseudomonadota</taxon>
        <taxon>Betaproteobacteria</taxon>
        <taxon>Burkholderiales</taxon>
        <taxon>Sphaerotilaceae</taxon>
        <taxon>Roseateles</taxon>
    </lineage>
</organism>
<proteinExistence type="predicted"/>
<dbReference type="Pfam" id="PF00069">
    <property type="entry name" value="Pkinase"/>
    <property type="match status" value="1"/>
</dbReference>
<dbReference type="CDD" id="cd14014">
    <property type="entry name" value="STKc_PknB_like"/>
    <property type="match status" value="1"/>
</dbReference>
<keyword evidence="8" id="KW-1185">Reference proteome</keyword>
<dbReference type="InterPro" id="IPR000719">
    <property type="entry name" value="Prot_kinase_dom"/>
</dbReference>
<name>A0ABW7FT28_9BURK</name>
<evidence type="ECO:0000256" key="3">
    <source>
        <dbReference type="ARBA" id="ARBA00022777"/>
    </source>
</evidence>
<dbReference type="InterPro" id="IPR017441">
    <property type="entry name" value="Protein_kinase_ATP_BS"/>
</dbReference>
<feature type="binding site" evidence="5">
    <location>
        <position position="55"/>
    </location>
    <ligand>
        <name>ATP</name>
        <dbReference type="ChEBI" id="CHEBI:30616"/>
    </ligand>
</feature>
<dbReference type="PANTHER" id="PTHR43289:SF6">
    <property type="entry name" value="SERINE_THREONINE-PROTEIN KINASE NEKL-3"/>
    <property type="match status" value="1"/>
</dbReference>
<evidence type="ECO:0000259" key="6">
    <source>
        <dbReference type="PROSITE" id="PS50011"/>
    </source>
</evidence>
<reference evidence="7 8" key="1">
    <citation type="submission" date="2024-08" db="EMBL/GenBank/DDBJ databases">
        <authorList>
            <person name="Lu H."/>
        </authorList>
    </citation>
    <scope>NUCLEOTIDE SEQUENCE [LARGE SCALE GENOMIC DNA]</scope>
    <source>
        <strain evidence="7 8">BYS180W</strain>
    </source>
</reference>
<evidence type="ECO:0000256" key="2">
    <source>
        <dbReference type="ARBA" id="ARBA00022741"/>
    </source>
</evidence>
<evidence type="ECO:0000256" key="5">
    <source>
        <dbReference type="PROSITE-ProRule" id="PRU10141"/>
    </source>
</evidence>
<keyword evidence="1 7" id="KW-0808">Transferase</keyword>
<dbReference type="Proteomes" id="UP001606099">
    <property type="component" value="Unassembled WGS sequence"/>
</dbReference>
<keyword evidence="4 5" id="KW-0067">ATP-binding</keyword>
<gene>
    <name evidence="7" type="ORF">ACG0Z6_04375</name>
</gene>
<evidence type="ECO:0000313" key="7">
    <source>
        <dbReference type="EMBL" id="MFG6447479.1"/>
    </source>
</evidence>
<dbReference type="EMBL" id="JBIGHZ010000002">
    <property type="protein sequence ID" value="MFG6447479.1"/>
    <property type="molecule type" value="Genomic_DNA"/>
</dbReference>
<dbReference type="InterPro" id="IPR011009">
    <property type="entry name" value="Kinase-like_dom_sf"/>
</dbReference>
<comment type="caution">
    <text evidence="7">The sequence shown here is derived from an EMBL/GenBank/DDBJ whole genome shotgun (WGS) entry which is preliminary data.</text>
</comment>
<protein>
    <submittedName>
        <fullName evidence="7">Serine/threonine-protein kinase</fullName>
        <ecNumber evidence="7">2.7.11.1</ecNumber>
    </submittedName>
</protein>
<dbReference type="SMART" id="SM00220">
    <property type="entry name" value="S_TKc"/>
    <property type="match status" value="1"/>
</dbReference>
<evidence type="ECO:0000313" key="8">
    <source>
        <dbReference type="Proteomes" id="UP001606099"/>
    </source>
</evidence>
<feature type="domain" description="Protein kinase" evidence="6">
    <location>
        <begin position="26"/>
        <end position="292"/>
    </location>
</feature>
<dbReference type="GO" id="GO:0004674">
    <property type="term" value="F:protein serine/threonine kinase activity"/>
    <property type="evidence" value="ECO:0007669"/>
    <property type="project" value="UniProtKB-EC"/>
</dbReference>
<dbReference type="PROSITE" id="PS50011">
    <property type="entry name" value="PROTEIN_KINASE_DOM"/>
    <property type="match status" value="1"/>
</dbReference>